<evidence type="ECO:0000313" key="1">
    <source>
        <dbReference type="EMBL" id="SBT80947.1"/>
    </source>
</evidence>
<dbReference type="VEuPathDB" id="PlasmoDB:PmUG01_14061300"/>
<name>A0A1C3L311_PLAMA</name>
<organism evidence="1 2">
    <name type="scientific">Plasmodium malariae</name>
    <dbReference type="NCBI Taxonomy" id="5858"/>
    <lineage>
        <taxon>Eukaryota</taxon>
        <taxon>Sar</taxon>
        <taxon>Alveolata</taxon>
        <taxon>Apicomplexa</taxon>
        <taxon>Aconoidasida</taxon>
        <taxon>Haemosporida</taxon>
        <taxon>Plasmodiidae</taxon>
        <taxon>Plasmodium</taxon>
        <taxon>Plasmodium (Plasmodium)</taxon>
    </lineage>
</organism>
<dbReference type="EMBL" id="LT594502">
    <property type="protein sequence ID" value="SBT80947.1"/>
    <property type="molecule type" value="Genomic_DNA"/>
</dbReference>
<proteinExistence type="predicted"/>
<reference evidence="1 2" key="1">
    <citation type="submission" date="2016-06" db="EMBL/GenBank/DDBJ databases">
        <authorList>
            <consortium name="Pathogen Informatics"/>
        </authorList>
    </citation>
    <scope>NUCLEOTIDE SEQUENCE [LARGE SCALE GENOMIC DNA]</scope>
    <source>
        <strain evidence="1">PmlGA01</strain>
    </source>
</reference>
<accession>A0A1C3L311</accession>
<protein>
    <submittedName>
        <fullName evidence="1">Uncharacterized protein</fullName>
    </submittedName>
</protein>
<dbReference type="Proteomes" id="UP000219799">
    <property type="component" value="Chromosome 14"/>
</dbReference>
<sequence length="158" mass="18620">MEIDVQYLIRALKYFTKNDDAELYEKDVKIIFNKILSQDMSHEGVKELIKNIKADIQWHKPNYVENFILTSSILHILINKQLRKHDLGTIFKDLFSILQTNGEIDKNNLKRFLSLCDNRILEDSSMSLSKFNFDIANLNKPVDYTAFLNLMETYLKIQ</sequence>
<gene>
    <name evidence="1" type="primary">PmlGA01_140044700</name>
    <name evidence="1" type="ORF">PMLGA01_140044700</name>
</gene>
<evidence type="ECO:0000313" key="2">
    <source>
        <dbReference type="Proteomes" id="UP000219799"/>
    </source>
</evidence>
<dbReference type="AlphaFoldDB" id="A0A1C3L311"/>